<gene>
    <name evidence="1" type="ORF">MSZNOR_2229</name>
</gene>
<reference evidence="1 2" key="1">
    <citation type="submission" date="2023-03" db="EMBL/GenBank/DDBJ databases">
        <authorList>
            <person name="Pearce D."/>
        </authorList>
    </citation>
    <scope>NUCLEOTIDE SEQUENCE [LARGE SCALE GENOMIC DNA]</scope>
    <source>
        <strain evidence="1">Msz</strain>
    </source>
</reference>
<evidence type="ECO:0000313" key="2">
    <source>
        <dbReference type="Proteomes" id="UP001162030"/>
    </source>
</evidence>
<evidence type="ECO:0000313" key="1">
    <source>
        <dbReference type="EMBL" id="CAI8835662.1"/>
    </source>
</evidence>
<protein>
    <submittedName>
        <fullName evidence="1">Uncharacterized protein</fullName>
    </submittedName>
</protein>
<name>A0ABM9I1X0_9GAMM</name>
<proteinExistence type="predicted"/>
<organism evidence="1 2">
    <name type="scientific">Methylocaldum szegediense</name>
    <dbReference type="NCBI Taxonomy" id="73780"/>
    <lineage>
        <taxon>Bacteria</taxon>
        <taxon>Pseudomonadati</taxon>
        <taxon>Pseudomonadota</taxon>
        <taxon>Gammaproteobacteria</taxon>
        <taxon>Methylococcales</taxon>
        <taxon>Methylococcaceae</taxon>
        <taxon>Methylocaldum</taxon>
    </lineage>
</organism>
<dbReference type="EMBL" id="OX458333">
    <property type="protein sequence ID" value="CAI8835662.1"/>
    <property type="molecule type" value="Genomic_DNA"/>
</dbReference>
<keyword evidence="2" id="KW-1185">Reference proteome</keyword>
<sequence length="108" mass="12441">MPLRAIPAPADDARARHTEKFFHSLHRIRKRSNVSAALLLCRSGVLFRARWEPNLELGVSANRLLLLRLARFELLCSTVPRAKLLFRSLMRFDQEEDGRSSEVQRISS</sequence>
<dbReference type="Proteomes" id="UP001162030">
    <property type="component" value="Chromosome"/>
</dbReference>
<accession>A0ABM9I1X0</accession>